<dbReference type="InterPro" id="IPR024344">
    <property type="entry name" value="MDMPI_metal-binding"/>
</dbReference>
<keyword evidence="3" id="KW-1185">Reference proteome</keyword>
<dbReference type="InterPro" id="IPR034660">
    <property type="entry name" value="DinB/YfiT-like"/>
</dbReference>
<protein>
    <submittedName>
        <fullName evidence="2">TIGR03086 family protein</fullName>
    </submittedName>
</protein>
<reference evidence="2 3" key="1">
    <citation type="journal article" date="2019" name="Emerg. Microbes Infect.">
        <title>Comprehensive subspecies identification of 175 nontuberculous mycobacteria species based on 7547 genomic profiles.</title>
        <authorList>
            <person name="Matsumoto Y."/>
            <person name="Kinjo T."/>
            <person name="Motooka D."/>
            <person name="Nabeya D."/>
            <person name="Jung N."/>
            <person name="Uechi K."/>
            <person name="Horii T."/>
            <person name="Iida T."/>
            <person name="Fujita J."/>
            <person name="Nakamura S."/>
        </authorList>
    </citation>
    <scope>NUCLEOTIDE SEQUENCE [LARGE SCALE GENOMIC DNA]</scope>
    <source>
        <strain evidence="2 3">JCM 6370</strain>
    </source>
</reference>
<name>A0A7I7UIQ9_MYCPV</name>
<gene>
    <name evidence="2" type="ORF">MPUL_25260</name>
</gene>
<feature type="domain" description="Mycothiol-dependent maleylpyruvate isomerase metal-binding" evidence="1">
    <location>
        <begin position="10"/>
        <end position="133"/>
    </location>
</feature>
<dbReference type="GO" id="GO:0046872">
    <property type="term" value="F:metal ion binding"/>
    <property type="evidence" value="ECO:0007669"/>
    <property type="project" value="InterPro"/>
</dbReference>
<dbReference type="Gene3D" id="1.20.120.450">
    <property type="entry name" value="dinb family like domain"/>
    <property type="match status" value="1"/>
</dbReference>
<dbReference type="SUPFAM" id="SSF109854">
    <property type="entry name" value="DinB/YfiT-like putative metalloenzymes"/>
    <property type="match status" value="1"/>
</dbReference>
<dbReference type="NCBIfam" id="TIGR03086">
    <property type="entry name" value="TIGR03086 family metal-binding protein"/>
    <property type="match status" value="1"/>
</dbReference>
<dbReference type="EMBL" id="AP022599">
    <property type="protein sequence ID" value="BBY81368.1"/>
    <property type="molecule type" value="Genomic_DNA"/>
</dbReference>
<dbReference type="AlphaFoldDB" id="A0A7I7UIQ9"/>
<dbReference type="InterPro" id="IPR017520">
    <property type="entry name" value="CHP03086"/>
</dbReference>
<dbReference type="Pfam" id="PF11716">
    <property type="entry name" value="MDMPI_N"/>
    <property type="match status" value="1"/>
</dbReference>
<dbReference type="NCBIfam" id="TIGR03083">
    <property type="entry name" value="maleylpyruvate isomerase family mycothiol-dependent enzyme"/>
    <property type="match status" value="1"/>
</dbReference>
<proteinExistence type="predicted"/>
<evidence type="ECO:0000259" key="1">
    <source>
        <dbReference type="Pfam" id="PF11716"/>
    </source>
</evidence>
<sequence>MVGIHMIDLTRACRRTADVLAAVTDDQLSAPTPCEEMRLDELLVHIGGLCLAFTAAARKEFGPLTDTPPQVGVQALDDDWRASYPARLAALADSYADPSAWQGMTRAGGVDFPGEVGGLIALTEVVVHGWDVARATGQPYDVDAATAAAVLPHVTQSAAEGPVEGLFGPAVPVSDDAPVLDRIVGLTGRDPGWPTR</sequence>
<dbReference type="InterPro" id="IPR017517">
    <property type="entry name" value="Maleyloyr_isom"/>
</dbReference>
<evidence type="ECO:0000313" key="2">
    <source>
        <dbReference type="EMBL" id="BBY81368.1"/>
    </source>
</evidence>
<evidence type="ECO:0000313" key="3">
    <source>
        <dbReference type="Proteomes" id="UP000467252"/>
    </source>
</evidence>
<dbReference type="Proteomes" id="UP000467252">
    <property type="component" value="Chromosome"/>
</dbReference>
<organism evidence="2 3">
    <name type="scientific">Mycolicibacterium pulveris</name>
    <name type="common">Mycobacterium pulveris</name>
    <dbReference type="NCBI Taxonomy" id="36813"/>
    <lineage>
        <taxon>Bacteria</taxon>
        <taxon>Bacillati</taxon>
        <taxon>Actinomycetota</taxon>
        <taxon>Actinomycetes</taxon>
        <taxon>Mycobacteriales</taxon>
        <taxon>Mycobacteriaceae</taxon>
        <taxon>Mycolicibacterium</taxon>
    </lineage>
</organism>
<accession>A0A7I7UIQ9</accession>